<reference evidence="4 7" key="2">
    <citation type="journal article" date="2018" name="Nat. Biotechnol.">
        <title>A standardized bacterial taxonomy based on genome phylogeny substantially revises the tree of life.</title>
        <authorList>
            <person name="Parks D.H."/>
            <person name="Chuvochina M."/>
            <person name="Waite D.W."/>
            <person name="Rinke C."/>
            <person name="Skarshewski A."/>
            <person name="Chaumeil P.A."/>
            <person name="Hugenholtz P."/>
        </authorList>
    </citation>
    <scope>NUCLEOTIDE SEQUENCE [LARGE SCALE GENOMIC DNA]</scope>
    <source>
        <strain evidence="4">UBA8739</strain>
    </source>
</reference>
<proteinExistence type="predicted"/>
<feature type="transmembrane region" description="Helical" evidence="2">
    <location>
        <begin position="69"/>
        <end position="88"/>
    </location>
</feature>
<accession>A0A162JQI7</accession>
<keyword evidence="2" id="KW-1133">Transmembrane helix</keyword>
<dbReference type="SUPFAM" id="SSF103481">
    <property type="entry name" value="Multidrug resistance efflux transporter EmrE"/>
    <property type="match status" value="2"/>
</dbReference>
<organism evidence="5 6">
    <name type="scientific">Tistrella mobilis</name>
    <dbReference type="NCBI Taxonomy" id="171437"/>
    <lineage>
        <taxon>Bacteria</taxon>
        <taxon>Pseudomonadati</taxon>
        <taxon>Pseudomonadota</taxon>
        <taxon>Alphaproteobacteria</taxon>
        <taxon>Geminicoccales</taxon>
        <taxon>Geminicoccaceae</taxon>
        <taxon>Tistrella</taxon>
    </lineage>
</organism>
<evidence type="ECO:0000313" key="6">
    <source>
        <dbReference type="Proteomes" id="UP000075787"/>
    </source>
</evidence>
<dbReference type="PANTHER" id="PTHR22911:SF103">
    <property type="entry name" value="BLR2811 PROTEIN"/>
    <property type="match status" value="1"/>
</dbReference>
<evidence type="ECO:0000256" key="1">
    <source>
        <dbReference type="SAM" id="MobiDB-lite"/>
    </source>
</evidence>
<evidence type="ECO:0000259" key="3">
    <source>
        <dbReference type="Pfam" id="PF00892"/>
    </source>
</evidence>
<comment type="caution">
    <text evidence="5">The sequence shown here is derived from an EMBL/GenBank/DDBJ whole genome shotgun (WGS) entry which is preliminary data.</text>
</comment>
<feature type="compositionally biased region" description="Polar residues" evidence="1">
    <location>
        <begin position="17"/>
        <end position="26"/>
    </location>
</feature>
<gene>
    <name evidence="5" type="ORF">AUP44_16440</name>
    <name evidence="4" type="ORF">DCK97_16395</name>
</gene>
<feature type="transmembrane region" description="Helical" evidence="2">
    <location>
        <begin position="235"/>
        <end position="257"/>
    </location>
</feature>
<feature type="transmembrane region" description="Helical" evidence="2">
    <location>
        <begin position="290"/>
        <end position="308"/>
    </location>
</feature>
<dbReference type="PANTHER" id="PTHR22911">
    <property type="entry name" value="ACYL-MALONYL CONDENSING ENZYME-RELATED"/>
    <property type="match status" value="1"/>
</dbReference>
<feature type="transmembrane region" description="Helical" evidence="2">
    <location>
        <begin position="154"/>
        <end position="172"/>
    </location>
</feature>
<evidence type="ECO:0000313" key="4">
    <source>
        <dbReference type="EMBL" id="HAE48999.1"/>
    </source>
</evidence>
<dbReference type="EMBL" id="DMAI01000268">
    <property type="protein sequence ID" value="HAE48999.1"/>
    <property type="molecule type" value="Genomic_DNA"/>
</dbReference>
<feature type="transmembrane region" description="Helical" evidence="2">
    <location>
        <begin position="207"/>
        <end position="229"/>
    </location>
</feature>
<feature type="domain" description="EamA" evidence="3">
    <location>
        <begin position="36"/>
        <end position="168"/>
    </location>
</feature>
<reference evidence="5 6" key="1">
    <citation type="submission" date="2015-12" db="EMBL/GenBank/DDBJ databases">
        <title>Genome sequence of Tistrella mobilis MCCC 1A02139.</title>
        <authorList>
            <person name="Lu L."/>
            <person name="Lai Q."/>
            <person name="Shao Z."/>
            <person name="Qian P."/>
        </authorList>
    </citation>
    <scope>NUCLEOTIDE SEQUENCE [LARGE SCALE GENOMIC DNA]</scope>
    <source>
        <strain evidence="5 6">MCCC 1A02139</strain>
    </source>
</reference>
<evidence type="ECO:0000313" key="5">
    <source>
        <dbReference type="EMBL" id="KYO49658.1"/>
    </source>
</evidence>
<dbReference type="GO" id="GO:0016020">
    <property type="term" value="C:membrane"/>
    <property type="evidence" value="ECO:0007669"/>
    <property type="project" value="InterPro"/>
</dbReference>
<dbReference type="OrthoDB" id="9812899at2"/>
<dbReference type="RefSeq" id="WP_062769913.1">
    <property type="nucleotide sequence ID" value="NZ_CP121027.1"/>
</dbReference>
<dbReference type="InterPro" id="IPR000620">
    <property type="entry name" value="EamA_dom"/>
</dbReference>
<feature type="compositionally biased region" description="Pro residues" evidence="1">
    <location>
        <begin position="1"/>
        <end position="11"/>
    </location>
</feature>
<dbReference type="Proteomes" id="UP000257706">
    <property type="component" value="Unassembled WGS sequence"/>
</dbReference>
<name>A0A162JQI7_9PROT</name>
<feature type="transmembrane region" description="Helical" evidence="2">
    <location>
        <begin position="124"/>
        <end position="142"/>
    </location>
</feature>
<dbReference type="EMBL" id="LPZR01000220">
    <property type="protein sequence ID" value="KYO49658.1"/>
    <property type="molecule type" value="Genomic_DNA"/>
</dbReference>
<keyword evidence="2" id="KW-0812">Transmembrane</keyword>
<evidence type="ECO:0000313" key="7">
    <source>
        <dbReference type="Proteomes" id="UP000257706"/>
    </source>
</evidence>
<dbReference type="GeneID" id="97240740"/>
<sequence length="317" mass="34078">MTTTPTPPAGPEPVGTQSLGASNPSLAPNPSLDRLKGIGLMIVAVGQFVAMDTIAKLLSETQPVPQLVWARYGFHLLWMLPLIPVFGLRRMISTRVPGRQLARSALLISSTVFAYLAVHRLPLTQLYAVNFTAPLMVTLMSGPLLGEAIGPKRWAAVLLGLGGALIAVRPDPGNLDPGILYAFAMALSFAVYQIITRQISPYDGPLVGLFYAALFGFTLTSIAVPFYWAPVDARTWVMMALLGLFGALGHLALISALRLAPASLISPFSYTQLIWATAVGFVIFGHLPDQWTLTGAAIVVAAGLYLAFGERLRLRRR</sequence>
<keyword evidence="2" id="KW-0472">Membrane</keyword>
<feature type="transmembrane region" description="Helical" evidence="2">
    <location>
        <begin position="264"/>
        <end position="284"/>
    </location>
</feature>
<feature type="region of interest" description="Disordered" evidence="1">
    <location>
        <begin position="1"/>
        <end position="26"/>
    </location>
</feature>
<protein>
    <submittedName>
        <fullName evidence="4">EamA/RhaT family transporter</fullName>
    </submittedName>
</protein>
<dbReference type="AlphaFoldDB" id="A0A162JQI7"/>
<feature type="transmembrane region" description="Helical" evidence="2">
    <location>
        <begin position="100"/>
        <end position="118"/>
    </location>
</feature>
<feature type="domain" description="EamA" evidence="3">
    <location>
        <begin position="177"/>
        <end position="302"/>
    </location>
</feature>
<dbReference type="Proteomes" id="UP000075787">
    <property type="component" value="Unassembled WGS sequence"/>
</dbReference>
<feature type="transmembrane region" description="Helical" evidence="2">
    <location>
        <begin position="178"/>
        <end position="195"/>
    </location>
</feature>
<evidence type="ECO:0000256" key="2">
    <source>
        <dbReference type="SAM" id="Phobius"/>
    </source>
</evidence>
<dbReference type="InterPro" id="IPR037185">
    <property type="entry name" value="EmrE-like"/>
</dbReference>
<dbReference type="Pfam" id="PF00892">
    <property type="entry name" value="EamA"/>
    <property type="match status" value="2"/>
</dbReference>